<dbReference type="EMBL" id="LR699554">
    <property type="protein sequence ID" value="VVD33718.1"/>
    <property type="molecule type" value="Genomic_DNA"/>
</dbReference>
<name>A0A5Q4ZNR4_9BURK</name>
<dbReference type="Pfam" id="PF03446">
    <property type="entry name" value="NAD_binding_2"/>
    <property type="match status" value="1"/>
</dbReference>
<dbReference type="GO" id="GO:0016491">
    <property type="term" value="F:oxidoreductase activity"/>
    <property type="evidence" value="ECO:0007669"/>
    <property type="project" value="UniProtKB-KW"/>
</dbReference>
<dbReference type="Pfam" id="PF21761">
    <property type="entry name" value="RedAm-like_C"/>
    <property type="match status" value="1"/>
</dbReference>
<evidence type="ECO:0000259" key="3">
    <source>
        <dbReference type="Pfam" id="PF21761"/>
    </source>
</evidence>
<dbReference type="AlphaFoldDB" id="A0A5Q4ZNR4"/>
<dbReference type="SUPFAM" id="SSF51735">
    <property type="entry name" value="NAD(P)-binding Rossmann-fold domains"/>
    <property type="match status" value="1"/>
</dbReference>
<gene>
    <name evidence="4" type="ORF">PDMSB3_2434</name>
</gene>
<dbReference type="GO" id="GO:0050661">
    <property type="term" value="F:NADP binding"/>
    <property type="evidence" value="ECO:0007669"/>
    <property type="project" value="InterPro"/>
</dbReference>
<proteinExistence type="predicted"/>
<keyword evidence="1" id="KW-0560">Oxidoreductase</keyword>
<dbReference type="InterPro" id="IPR008927">
    <property type="entry name" value="6-PGluconate_DH-like_C_sf"/>
</dbReference>
<feature type="domain" description="6-phosphogluconate dehydrogenase NADP-binding" evidence="2">
    <location>
        <begin position="1"/>
        <end position="149"/>
    </location>
</feature>
<dbReference type="Proteomes" id="UP000325811">
    <property type="component" value="Chromosome II"/>
</dbReference>
<evidence type="ECO:0000256" key="1">
    <source>
        <dbReference type="ARBA" id="ARBA00023002"/>
    </source>
</evidence>
<sequence>MGGTLARAMLAAGHTVTVWNRTKGRTDELVAAGALEAQAPSSAVAASPLVVMCTIDKVACETVLQMSEVSGLLTSKTVVNLSTGSSDDARRISEFVEQQGGRYIDGGIMAYPRDIGKPGTTILYSGNEPGFSEHRKVLQSMAGNAVFLGNDAGTASVVYLALYAYYFGAVTAFMEGAALAEKAAVGPEAFRKLSGIVETMLADGLVDITRRLNEGNYSGDQATINVHHAGQTAVREAYIQDGIGYETTKAYMSYLEKAQREGNGDKDIAAMYSAVKTRN</sequence>
<reference evidence="4 5" key="1">
    <citation type="submission" date="2019-08" db="EMBL/GenBank/DDBJ databases">
        <authorList>
            <person name="Herpell B J."/>
        </authorList>
    </citation>
    <scope>NUCLEOTIDE SEQUENCE [LARGE SCALE GENOMIC DNA]</scope>
    <source>
        <strain evidence="5">Msb3</strain>
    </source>
</reference>
<dbReference type="SUPFAM" id="SSF48179">
    <property type="entry name" value="6-phosphogluconate dehydrogenase C-terminal domain-like"/>
    <property type="match status" value="1"/>
</dbReference>
<dbReference type="PANTHER" id="PTHR43580">
    <property type="entry name" value="OXIDOREDUCTASE GLYR1-RELATED"/>
    <property type="match status" value="1"/>
</dbReference>
<organism evidence="4 5">
    <name type="scientific">Paraburkholderia dioscoreae</name>
    <dbReference type="NCBI Taxonomy" id="2604047"/>
    <lineage>
        <taxon>Bacteria</taxon>
        <taxon>Pseudomonadati</taxon>
        <taxon>Pseudomonadota</taxon>
        <taxon>Betaproteobacteria</taxon>
        <taxon>Burkholderiales</taxon>
        <taxon>Burkholderiaceae</taxon>
        <taxon>Paraburkholderia</taxon>
    </lineage>
</organism>
<dbReference type="InterPro" id="IPR013328">
    <property type="entry name" value="6PGD_dom2"/>
</dbReference>
<protein>
    <submittedName>
        <fullName evidence="4">NAD binding domain of 6-phosphogluconate dehydrogenase</fullName>
    </submittedName>
</protein>
<evidence type="ECO:0000313" key="4">
    <source>
        <dbReference type="EMBL" id="VVD33718.1"/>
    </source>
</evidence>
<dbReference type="InterPro" id="IPR048666">
    <property type="entry name" value="RedAm-like_C"/>
</dbReference>
<dbReference type="Gene3D" id="1.10.1040.10">
    <property type="entry name" value="N-(1-d-carboxylethyl)-l-norvaline Dehydrogenase, domain 2"/>
    <property type="match status" value="1"/>
</dbReference>
<accession>A0A5Q4ZNR4</accession>
<dbReference type="InterPro" id="IPR006115">
    <property type="entry name" value="6PGDH_NADP-bd"/>
</dbReference>
<dbReference type="KEGG" id="pdio:PDMSB3_2434.1"/>
<dbReference type="PIRSF" id="PIRSF000103">
    <property type="entry name" value="HIBADH"/>
    <property type="match status" value="1"/>
</dbReference>
<dbReference type="InterPro" id="IPR015815">
    <property type="entry name" value="HIBADH-related"/>
</dbReference>
<feature type="domain" description="NADPH-dependent reductive aminase-like C-terminal" evidence="3">
    <location>
        <begin position="151"/>
        <end position="276"/>
    </location>
</feature>
<evidence type="ECO:0000259" key="2">
    <source>
        <dbReference type="Pfam" id="PF03446"/>
    </source>
</evidence>
<dbReference type="Gene3D" id="3.40.50.720">
    <property type="entry name" value="NAD(P)-binding Rossmann-like Domain"/>
    <property type="match status" value="1"/>
</dbReference>
<dbReference type="InterPro" id="IPR051265">
    <property type="entry name" value="HIBADH-related_NP60_sf"/>
</dbReference>
<keyword evidence="5" id="KW-1185">Reference proteome</keyword>
<evidence type="ECO:0000313" key="5">
    <source>
        <dbReference type="Proteomes" id="UP000325811"/>
    </source>
</evidence>
<dbReference type="PANTHER" id="PTHR43580:SF2">
    <property type="entry name" value="CYTOKINE-LIKE NUCLEAR FACTOR N-PAC"/>
    <property type="match status" value="1"/>
</dbReference>
<dbReference type="InterPro" id="IPR036291">
    <property type="entry name" value="NAD(P)-bd_dom_sf"/>
</dbReference>